<feature type="domain" description="Pyrrolo-quinoline quinone repeat" evidence="1">
    <location>
        <begin position="55"/>
        <end position="123"/>
    </location>
</feature>
<sequence length="386" mass="41477">MHSRRLRPGTCRLPVALALLSICSSCAKLPLDTDPLASMAEVVSEDKLYPAPLTEAWRRKPGGPVSFQPAVGSNNVYLVVNNQLVAWSVRTGATLWDGVDFESEISAAPIVIGQQVVIATRGTDSIEPRIWWFFNDGTLASQKSVTSSISKIDGGTSMLVYIDGRGVGRLGGVPEWHTPVEKPATVTLVAEHQLALITTDDGLLFAFRLNDGQLSWQYDAGTRITGAYVHNDFAYIGTNGGDLVAINIKDGRIEWQRILGTSVVGSPAQTEEVLWVAGLDARLTAIKARNGTHLYSVDLSSRNYLDIMPFGQWIVVGAHYGPWLAVRAPTRAEQEQGLMAPVQIQVQAPPTTNQAALSIPAGSGPAGVAVVNGDEMIVFLGPQRAQ</sequence>
<dbReference type="InterPro" id="IPR015943">
    <property type="entry name" value="WD40/YVTN_repeat-like_dom_sf"/>
</dbReference>
<dbReference type="PANTHER" id="PTHR34512:SF30">
    <property type="entry name" value="OUTER MEMBRANE PROTEIN ASSEMBLY FACTOR BAMB"/>
    <property type="match status" value="1"/>
</dbReference>
<dbReference type="EMBL" id="UINC01028535">
    <property type="protein sequence ID" value="SVB09676.1"/>
    <property type="molecule type" value="Genomic_DNA"/>
</dbReference>
<organism evidence="2">
    <name type="scientific">marine metagenome</name>
    <dbReference type="NCBI Taxonomy" id="408172"/>
    <lineage>
        <taxon>unclassified sequences</taxon>
        <taxon>metagenomes</taxon>
        <taxon>ecological metagenomes</taxon>
    </lineage>
</organism>
<name>A0A382B7A3_9ZZZZ</name>
<dbReference type="Gene3D" id="2.130.10.10">
    <property type="entry name" value="YVTN repeat-like/Quinoprotein amine dehydrogenase"/>
    <property type="match status" value="1"/>
</dbReference>
<protein>
    <recommendedName>
        <fullName evidence="1">Pyrrolo-quinoline quinone repeat domain-containing protein</fullName>
    </recommendedName>
</protein>
<proteinExistence type="predicted"/>
<dbReference type="PANTHER" id="PTHR34512">
    <property type="entry name" value="CELL SURFACE PROTEIN"/>
    <property type="match status" value="1"/>
</dbReference>
<dbReference type="Pfam" id="PF13360">
    <property type="entry name" value="PQQ_2"/>
    <property type="match status" value="2"/>
</dbReference>
<dbReference type="AlphaFoldDB" id="A0A382B7A3"/>
<reference evidence="2" key="1">
    <citation type="submission" date="2018-05" db="EMBL/GenBank/DDBJ databases">
        <authorList>
            <person name="Lanie J.A."/>
            <person name="Ng W.-L."/>
            <person name="Kazmierczak K.M."/>
            <person name="Andrzejewski T.M."/>
            <person name="Davidsen T.M."/>
            <person name="Wayne K.J."/>
            <person name="Tettelin H."/>
            <person name="Glass J.I."/>
            <person name="Rusch D."/>
            <person name="Podicherti R."/>
            <person name="Tsui H.-C.T."/>
            <person name="Winkler M.E."/>
        </authorList>
    </citation>
    <scope>NUCLEOTIDE SEQUENCE</scope>
</reference>
<dbReference type="SUPFAM" id="SSF50998">
    <property type="entry name" value="Quinoprotein alcohol dehydrogenase-like"/>
    <property type="match status" value="1"/>
</dbReference>
<dbReference type="InterPro" id="IPR002372">
    <property type="entry name" value="PQQ_rpt_dom"/>
</dbReference>
<evidence type="ECO:0000313" key="2">
    <source>
        <dbReference type="EMBL" id="SVB09676.1"/>
    </source>
</evidence>
<dbReference type="InterPro" id="IPR011047">
    <property type="entry name" value="Quinoprotein_ADH-like_sf"/>
</dbReference>
<accession>A0A382B7A3</accession>
<gene>
    <name evidence="2" type="ORF">METZ01_LOCUS162530</name>
</gene>
<evidence type="ECO:0000259" key="1">
    <source>
        <dbReference type="Pfam" id="PF13360"/>
    </source>
</evidence>
<feature type="domain" description="Pyrrolo-quinoline quinone repeat" evidence="1">
    <location>
        <begin position="201"/>
        <end position="311"/>
    </location>
</feature>